<gene>
    <name evidence="1" type="ORF">AVDCRST_MAG42-1605</name>
</gene>
<organism evidence="1">
    <name type="scientific">uncultured Chthoniobacterales bacterium</name>
    <dbReference type="NCBI Taxonomy" id="1836801"/>
    <lineage>
        <taxon>Bacteria</taxon>
        <taxon>Pseudomonadati</taxon>
        <taxon>Verrucomicrobiota</taxon>
        <taxon>Spartobacteria</taxon>
        <taxon>Chthoniobacterales</taxon>
        <taxon>environmental samples</taxon>
    </lineage>
</organism>
<accession>A0A6J4I0N1</accession>
<sequence length="684" mass="77447">MLLTGVAIATAEAQRPRIRERGAKVEINGKPATKRFKFGGLYLFSPAEPEEGEEDLEPPLPPNQFNPDPGVIQEDGVVAPPDLFPPVLPELLEYGEEMVPRSLGLPRKGVREVRPYRKKLPYPDYEGIEADAGMPQGAQAVPNRWFVGFGRWQRYADPSAETPYQAGDIKIWHPYFQSLLKGDAPIFRQDIFLNLTLIDFAQFELRKLPVPSGVSAARPNSSEFFGRGDQVFFSNDFQFAIDIFKGETAFKPVDWAIRILHVYNRNSIWVEESNLLDPDPRGPERDRTARHKEFHALQEAFFEYHIRDLTNTYDFISSRFGIQPFVSDFRGFLFNDSNLGIRLFGNWDNNRWQWNAAFFDMREKDTYSDLNDFNARDQLVFIGNVYRQDLLWKGYTGQISFHASFDEASRHYDKNEALVRPAPIGDVRDHYVQSYYLGWAGDGKIGRLNISHQFYQALGEDSYNGIAGHGVQISAQMAALELSVDKDWVRFKLTGFYASGDDNPTNSHATGFDTILDRPFLLGGPFSYYVHQGFNLGGTAVNFKQRDSLVIDFRSSKTEGQANFVNPGAIIAGFGMDLEVTPKLKAFVNTNYIWASTTEPTERVLFTNHSSHEIGFDASLGIQLRPYLTDNVIFTAGVGFLVPGAGYEDIYRANTRPVPGFPQRESGRVDDFLYSAIITMTLTF</sequence>
<proteinExistence type="predicted"/>
<dbReference type="EMBL" id="CADCTA010000062">
    <property type="protein sequence ID" value="CAA9239137.1"/>
    <property type="molecule type" value="Genomic_DNA"/>
</dbReference>
<reference evidence="1" key="1">
    <citation type="submission" date="2020-02" db="EMBL/GenBank/DDBJ databases">
        <authorList>
            <person name="Meier V. D."/>
        </authorList>
    </citation>
    <scope>NUCLEOTIDE SEQUENCE</scope>
    <source>
        <strain evidence="1">AVDCRST_MAG42</strain>
    </source>
</reference>
<name>A0A6J4I0N1_9BACT</name>
<protein>
    <recommendedName>
        <fullName evidence="2">Alginate export domain-containing protein</fullName>
    </recommendedName>
</protein>
<evidence type="ECO:0000313" key="1">
    <source>
        <dbReference type="EMBL" id="CAA9239137.1"/>
    </source>
</evidence>
<dbReference type="AlphaFoldDB" id="A0A6J4I0N1"/>
<evidence type="ECO:0008006" key="2">
    <source>
        <dbReference type="Google" id="ProtNLM"/>
    </source>
</evidence>